<dbReference type="Proteomes" id="UP000027778">
    <property type="component" value="Unassembled WGS sequence"/>
</dbReference>
<dbReference type="EMBL" id="JOTM01000020">
    <property type="protein sequence ID" value="KEK23086.1"/>
    <property type="molecule type" value="Genomic_DNA"/>
</dbReference>
<name>A0A073K976_9BACI</name>
<evidence type="ECO:0000259" key="8">
    <source>
        <dbReference type="Pfam" id="PF01432"/>
    </source>
</evidence>
<evidence type="ECO:0000256" key="1">
    <source>
        <dbReference type="ARBA" id="ARBA00022670"/>
    </source>
</evidence>
<keyword evidence="3 6" id="KW-0378">Hydrolase</keyword>
<proteinExistence type="inferred from homology"/>
<protein>
    <submittedName>
        <fullName evidence="9">Oligoendopeptidase F</fullName>
    </submittedName>
</protein>
<dbReference type="Pfam" id="PF01432">
    <property type="entry name" value="Peptidase_M3"/>
    <property type="match status" value="1"/>
</dbReference>
<evidence type="ECO:0000256" key="5">
    <source>
        <dbReference type="ARBA" id="ARBA00023049"/>
    </source>
</evidence>
<comment type="cofactor">
    <cofactor evidence="6">
        <name>Zn(2+)</name>
        <dbReference type="ChEBI" id="CHEBI:29105"/>
    </cofactor>
    <text evidence="6">Binds 1 zinc ion.</text>
</comment>
<keyword evidence="10" id="KW-1185">Reference proteome</keyword>
<feature type="coiled-coil region" evidence="7">
    <location>
        <begin position="109"/>
        <end position="136"/>
    </location>
</feature>
<keyword evidence="2 6" id="KW-0479">Metal-binding</keyword>
<dbReference type="InterPro" id="IPR042088">
    <property type="entry name" value="OligoPept_F_C"/>
</dbReference>
<dbReference type="Gene3D" id="1.10.1370.20">
    <property type="entry name" value="Oligoendopeptidase f, C-terminal domain"/>
    <property type="match status" value="1"/>
</dbReference>
<feature type="domain" description="Peptidase M3A/M3B catalytic" evidence="8">
    <location>
        <begin position="149"/>
        <end position="527"/>
    </location>
</feature>
<keyword evidence="1 6" id="KW-0645">Protease</keyword>
<dbReference type="AlphaFoldDB" id="A0A073K976"/>
<dbReference type="GO" id="GO:0006508">
    <property type="term" value="P:proteolysis"/>
    <property type="evidence" value="ECO:0007669"/>
    <property type="project" value="UniProtKB-KW"/>
</dbReference>
<reference evidence="9 10" key="1">
    <citation type="submission" date="2014-06" db="EMBL/GenBank/DDBJ databases">
        <title>Draft genome sequence of Bacillus gaemokensis JCM 15801 (MCCC 1A00707).</title>
        <authorList>
            <person name="Lai Q."/>
            <person name="Liu Y."/>
            <person name="Shao Z."/>
        </authorList>
    </citation>
    <scope>NUCLEOTIDE SEQUENCE [LARGE SCALE GENOMIC DNA]</scope>
    <source>
        <strain evidence="9 10">JCM 15801</strain>
    </source>
</reference>
<dbReference type="GO" id="GO:0004222">
    <property type="term" value="F:metalloendopeptidase activity"/>
    <property type="evidence" value="ECO:0007669"/>
    <property type="project" value="InterPro"/>
</dbReference>
<dbReference type="PANTHER" id="PTHR34217">
    <property type="entry name" value="METAL-DEPENDENT CARBOXYPEPTIDASE"/>
    <property type="match status" value="1"/>
</dbReference>
<gene>
    <name evidence="9" type="ORF">BAGA_13840</name>
</gene>
<dbReference type="InterPro" id="IPR001567">
    <property type="entry name" value="Pept_M3A_M3B_dom"/>
</dbReference>
<keyword evidence="7" id="KW-0175">Coiled coil</keyword>
<comment type="caution">
    <text evidence="9">The sequence shown here is derived from an EMBL/GenBank/DDBJ whole genome shotgun (WGS) entry which is preliminary data.</text>
</comment>
<sequence>MNQIIHHPTRWDLEKLYPEAKDPMFSTEIEIIEQLIETYKENREPATLSDIIQSIEKAEYYFYCLSTEHTDESTAALPHTKINTLKTEVRLLLQGANNEKSNFSENSSINFIENELKAWEDMYIQLRNRLEIHNNEEKISFGKANYLAMNSENHHERLSVFHSLTDALEKEKTVFASVLNQMGRLRNLKSNLLQEKGVLSQSLQTNGISENALFAMWNTIEQNLEKLTGVLKFYKGSKEIFTWHELMTPNQNEQIDIPFPVAVENIYDALKDIDEELAKFTWQAITNGWVDAEPRDTKPPSGFCAPFFSEGESRISFRYDGTIDSVRILAHELGHAWHFYVMNHEQSTAFLDDYLPMCMAESASIFFEMVLVDYLITVAEHDDLKKSLLSWKIRNSFNYVMAIRASCQFEQTFYEEIQKGPLSADEIERISIRSQESAYGNSLTEYQPFVWIKYGQFYTANVPFYNYPYTFGYLLSLGLLEIAKQDRSDFHSKYKNFLRETGKRPVEGLVKQYFQIDLADNEFWEKALFQINKDVDEYLQLVKEEV</sequence>
<organism evidence="9 10">
    <name type="scientific">Bacillus gaemokensis</name>
    <dbReference type="NCBI Taxonomy" id="574375"/>
    <lineage>
        <taxon>Bacteria</taxon>
        <taxon>Bacillati</taxon>
        <taxon>Bacillota</taxon>
        <taxon>Bacilli</taxon>
        <taxon>Bacillales</taxon>
        <taxon>Bacillaceae</taxon>
        <taxon>Bacillus</taxon>
        <taxon>Bacillus cereus group</taxon>
    </lineage>
</organism>
<accession>A0A073K976</accession>
<keyword evidence="4 6" id="KW-0862">Zinc</keyword>
<dbReference type="PANTHER" id="PTHR34217:SF1">
    <property type="entry name" value="CARBOXYPEPTIDASE 1"/>
    <property type="match status" value="1"/>
</dbReference>
<dbReference type="GO" id="GO:0004181">
    <property type="term" value="F:metallocarboxypeptidase activity"/>
    <property type="evidence" value="ECO:0007669"/>
    <property type="project" value="InterPro"/>
</dbReference>
<dbReference type="RefSeq" id="WP_033676113.1">
    <property type="nucleotide sequence ID" value="NZ_JOTM01000020.1"/>
</dbReference>
<dbReference type="GO" id="GO:0046872">
    <property type="term" value="F:metal ion binding"/>
    <property type="evidence" value="ECO:0007669"/>
    <property type="project" value="UniProtKB-UniRule"/>
</dbReference>
<evidence type="ECO:0000313" key="10">
    <source>
        <dbReference type="Proteomes" id="UP000027778"/>
    </source>
</evidence>
<comment type="similarity">
    <text evidence="6">Belongs to the peptidase M3 family.</text>
</comment>
<dbReference type="eggNOG" id="COG1164">
    <property type="taxonomic scope" value="Bacteria"/>
</dbReference>
<dbReference type="SUPFAM" id="SSF55486">
    <property type="entry name" value="Metalloproteases ('zincins'), catalytic domain"/>
    <property type="match status" value="1"/>
</dbReference>
<dbReference type="STRING" id="574375.AZF08_23450"/>
<dbReference type="InterPro" id="IPR001333">
    <property type="entry name" value="Peptidase_M32_Taq"/>
</dbReference>
<evidence type="ECO:0000313" key="9">
    <source>
        <dbReference type="EMBL" id="KEK23086.1"/>
    </source>
</evidence>
<keyword evidence="5 6" id="KW-0482">Metalloprotease</keyword>
<evidence type="ECO:0000256" key="2">
    <source>
        <dbReference type="ARBA" id="ARBA00022723"/>
    </source>
</evidence>
<evidence type="ECO:0000256" key="3">
    <source>
        <dbReference type="ARBA" id="ARBA00022801"/>
    </source>
</evidence>
<dbReference type="OrthoDB" id="9769691at2"/>
<evidence type="ECO:0000256" key="7">
    <source>
        <dbReference type="SAM" id="Coils"/>
    </source>
</evidence>
<evidence type="ECO:0000256" key="6">
    <source>
        <dbReference type="RuleBase" id="RU003435"/>
    </source>
</evidence>
<evidence type="ECO:0000256" key="4">
    <source>
        <dbReference type="ARBA" id="ARBA00022833"/>
    </source>
</evidence>